<feature type="coiled-coil region" evidence="2">
    <location>
        <begin position="154"/>
        <end position="203"/>
    </location>
</feature>
<dbReference type="PROSITE" id="PS50082">
    <property type="entry name" value="WD_REPEATS_2"/>
    <property type="match status" value="1"/>
</dbReference>
<proteinExistence type="predicted"/>
<dbReference type="OrthoDB" id="1602884at2759"/>
<keyword evidence="5" id="KW-1185">Reference proteome</keyword>
<keyword evidence="2" id="KW-0175">Coiled coil</keyword>
<dbReference type="EMBL" id="BSXT01001660">
    <property type="protein sequence ID" value="GMF44305.1"/>
    <property type="molecule type" value="Genomic_DNA"/>
</dbReference>
<accession>A0A9W6XSE7</accession>
<dbReference type="Proteomes" id="UP001165121">
    <property type="component" value="Unassembled WGS sequence"/>
</dbReference>
<protein>
    <submittedName>
        <fullName evidence="4">Unnamed protein product</fullName>
    </submittedName>
</protein>
<feature type="region of interest" description="Disordered" evidence="3">
    <location>
        <begin position="72"/>
        <end position="153"/>
    </location>
</feature>
<dbReference type="AlphaFoldDB" id="A0A9W6XSE7"/>
<evidence type="ECO:0000256" key="1">
    <source>
        <dbReference type="PROSITE-ProRule" id="PRU00221"/>
    </source>
</evidence>
<dbReference type="InterPro" id="IPR036322">
    <property type="entry name" value="WD40_repeat_dom_sf"/>
</dbReference>
<evidence type="ECO:0000313" key="4">
    <source>
        <dbReference type="EMBL" id="GMF44305.1"/>
    </source>
</evidence>
<evidence type="ECO:0000313" key="5">
    <source>
        <dbReference type="Proteomes" id="UP001165121"/>
    </source>
</evidence>
<dbReference type="Gene3D" id="2.130.10.10">
    <property type="entry name" value="YVTN repeat-like/Quinoprotein amine dehydrogenase"/>
    <property type="match status" value="1"/>
</dbReference>
<feature type="compositionally biased region" description="Polar residues" evidence="3">
    <location>
        <begin position="121"/>
        <end position="153"/>
    </location>
</feature>
<dbReference type="SUPFAM" id="SSF50978">
    <property type="entry name" value="WD40 repeat-like"/>
    <property type="match status" value="1"/>
</dbReference>
<dbReference type="InterPro" id="IPR015943">
    <property type="entry name" value="WD40/YVTN_repeat-like_dom_sf"/>
</dbReference>
<comment type="caution">
    <text evidence="4">The sequence shown here is derived from an EMBL/GenBank/DDBJ whole genome shotgun (WGS) entry which is preliminary data.</text>
</comment>
<feature type="compositionally biased region" description="Polar residues" evidence="3">
    <location>
        <begin position="84"/>
        <end position="114"/>
    </location>
</feature>
<sequence>MNLSHMEQVHKVMAIQASPHPYARHALGSTYSDGSVRVWDLSTGQLTAEFIRQHEAPSTALTLSPVSKVLLATGGLDGRPPEPVSSSSQSNGFTQQPSSRSFASHLSPKPASQSMDERRQSAPSPVSFLSTLSRTPSSSYLAGSSPLKQTDSGIITMRAEIQRLREEMELRRQEEVDQLSSLLENLMSRFDAVVEENRSLREENEWLKSHVPPS</sequence>
<organism evidence="4 5">
    <name type="scientific">Phytophthora fragariaefolia</name>
    <dbReference type="NCBI Taxonomy" id="1490495"/>
    <lineage>
        <taxon>Eukaryota</taxon>
        <taxon>Sar</taxon>
        <taxon>Stramenopiles</taxon>
        <taxon>Oomycota</taxon>
        <taxon>Peronosporomycetes</taxon>
        <taxon>Peronosporales</taxon>
        <taxon>Peronosporaceae</taxon>
        <taxon>Phytophthora</taxon>
    </lineage>
</organism>
<gene>
    <name evidence="4" type="ORF">Pfra01_001536200</name>
</gene>
<evidence type="ECO:0000256" key="2">
    <source>
        <dbReference type="SAM" id="Coils"/>
    </source>
</evidence>
<feature type="repeat" description="WD" evidence="1">
    <location>
        <begin position="27"/>
        <end position="49"/>
    </location>
</feature>
<dbReference type="InterPro" id="IPR001680">
    <property type="entry name" value="WD40_rpt"/>
</dbReference>
<evidence type="ECO:0000256" key="3">
    <source>
        <dbReference type="SAM" id="MobiDB-lite"/>
    </source>
</evidence>
<reference evidence="4" key="1">
    <citation type="submission" date="2023-04" db="EMBL/GenBank/DDBJ databases">
        <title>Phytophthora fragariaefolia NBRC 109709.</title>
        <authorList>
            <person name="Ichikawa N."/>
            <person name="Sato H."/>
            <person name="Tonouchi N."/>
        </authorList>
    </citation>
    <scope>NUCLEOTIDE SEQUENCE</scope>
    <source>
        <strain evidence="4">NBRC 109709</strain>
    </source>
</reference>
<keyword evidence="1" id="KW-0853">WD repeat</keyword>
<name>A0A9W6XSE7_9STRA</name>